<name>A0A834RWR5_9PLEO</name>
<evidence type="ECO:0000313" key="3">
    <source>
        <dbReference type="EMBL" id="KAF7571229.1"/>
    </source>
</evidence>
<comment type="caution">
    <text evidence="3">The sequence shown here is derived from an EMBL/GenBank/DDBJ whole genome shotgun (WGS) entry which is preliminary data.</text>
</comment>
<gene>
    <name evidence="5" type="ORF">Ptr86124_013457</name>
    <name evidence="4" type="ORF">Ptr86124_013826</name>
    <name evidence="3" type="ORF">PtrM4_112310</name>
    <name evidence="2" type="ORF">PtrM4_143350</name>
</gene>
<evidence type="ECO:0000256" key="1">
    <source>
        <dbReference type="SAM" id="MobiDB-lite"/>
    </source>
</evidence>
<reference evidence="4" key="3">
    <citation type="journal article" date="2022" name="bioRxiv">
        <title>A global pangenome for the wheat fungal pathogen Pyrenophora tritici-repentis and prediction of effector protein structural homology.</title>
        <authorList>
            <person name="Moolhuijzen P."/>
            <person name="See P.T."/>
            <person name="Shi G."/>
            <person name="Powell H.R."/>
            <person name="Cockram J."/>
            <person name="Jorgensen L.N."/>
            <person name="Benslimane H."/>
            <person name="Strelkov S.E."/>
            <person name="Turner J."/>
            <person name="Liu Z."/>
            <person name="Moffat C.S."/>
        </authorList>
    </citation>
    <scope>NUCLEOTIDE SEQUENCE</scope>
    <source>
        <strain evidence="4">86-124</strain>
    </source>
</reference>
<dbReference type="EMBL" id="NQIK02000008">
    <property type="protein sequence ID" value="KAF7567744.1"/>
    <property type="molecule type" value="Genomic_DNA"/>
</dbReference>
<sequence length="199" mass="22711">MHGMQHGYGFIFKRSLPHNCEVKTRYNAHAQVEPPHNVPSQLQINITPPPWIQFKKAVKCLESREVGDNFSYREVAKMFSVNRTTLSQRHRGKQVQEAAKVARQQAKTERERERKQRAEELAAQRALKKLQRDAATAKKTYDTANKCKRKVSHKAAKNLTKRRRVAAASSRVDAGPPAASPPPKYSASQRQVKTPTRYK</sequence>
<organism evidence="3 6">
    <name type="scientific">Pyrenophora tritici-repentis</name>
    <dbReference type="NCBI Taxonomy" id="45151"/>
    <lineage>
        <taxon>Eukaryota</taxon>
        <taxon>Fungi</taxon>
        <taxon>Dikarya</taxon>
        <taxon>Ascomycota</taxon>
        <taxon>Pezizomycotina</taxon>
        <taxon>Dothideomycetes</taxon>
        <taxon>Pleosporomycetidae</taxon>
        <taxon>Pleosporales</taxon>
        <taxon>Pleosporineae</taxon>
        <taxon>Pleosporaceae</taxon>
        <taxon>Pyrenophora</taxon>
    </lineage>
</organism>
<dbReference type="EMBL" id="NQIK02000005">
    <property type="protein sequence ID" value="KAF7571229.1"/>
    <property type="molecule type" value="Genomic_DNA"/>
</dbReference>
<evidence type="ECO:0000313" key="4">
    <source>
        <dbReference type="EMBL" id="KAI1507221.1"/>
    </source>
</evidence>
<dbReference type="Proteomes" id="UP000249757">
    <property type="component" value="Unassembled WGS sequence"/>
</dbReference>
<reference evidence="3" key="1">
    <citation type="journal article" date="2018" name="BMC Genomics">
        <title>Comparative genomics of the wheat fungal pathogen Pyrenophora tritici-repentis reveals chromosomal variations and genome plasticity.</title>
        <authorList>
            <person name="Moolhuijzen P."/>
            <person name="See P.T."/>
            <person name="Hane J.K."/>
            <person name="Shi G."/>
            <person name="Liu Z."/>
            <person name="Oliver R.P."/>
            <person name="Moffat C.S."/>
        </authorList>
    </citation>
    <scope>NUCLEOTIDE SEQUENCE [LARGE SCALE GENOMIC DNA]</scope>
    <source>
        <strain evidence="3">M4</strain>
    </source>
</reference>
<reference evidence="4" key="2">
    <citation type="submission" date="2021-05" db="EMBL/GenBank/DDBJ databases">
        <authorList>
            <person name="Moolhuijzen P.M."/>
            <person name="Moffat C.S."/>
        </authorList>
    </citation>
    <scope>NUCLEOTIDE SEQUENCE</scope>
    <source>
        <strain evidence="4">86-124</strain>
    </source>
</reference>
<dbReference type="EMBL" id="NRDI02000049">
    <property type="protein sequence ID" value="KAI1507221.1"/>
    <property type="molecule type" value="Genomic_DNA"/>
</dbReference>
<dbReference type="AlphaFoldDB" id="A0A834RWR5"/>
<dbReference type="Proteomes" id="UP000245464">
    <property type="component" value="Chromosome 5"/>
</dbReference>
<evidence type="ECO:0000313" key="6">
    <source>
        <dbReference type="Proteomes" id="UP000245464"/>
    </source>
</evidence>
<proteinExistence type="predicted"/>
<feature type="region of interest" description="Disordered" evidence="1">
    <location>
        <begin position="87"/>
        <end position="199"/>
    </location>
</feature>
<feature type="compositionally biased region" description="Low complexity" evidence="1">
    <location>
        <begin position="166"/>
        <end position="177"/>
    </location>
</feature>
<accession>A0A834RWR5</accession>
<feature type="compositionally biased region" description="Polar residues" evidence="1">
    <location>
        <begin position="189"/>
        <end position="199"/>
    </location>
</feature>
<evidence type="ECO:0000313" key="7">
    <source>
        <dbReference type="Proteomes" id="UP000249757"/>
    </source>
</evidence>
<protein>
    <submittedName>
        <fullName evidence="3">Uncharacterized protein</fullName>
    </submittedName>
</protein>
<reference evidence="7" key="4">
    <citation type="journal article" date="2022" name="Microb. Genom.">
        <title>A global pangenome for the wheat fungal pathogen Pyrenophora tritici-repentis and prediction of effector protein structural homology.</title>
        <authorList>
            <person name="Moolhuijzen P.M."/>
            <person name="See P.T."/>
            <person name="Shi G."/>
            <person name="Powell H.R."/>
            <person name="Cockram J."/>
            <person name="Jorgensen L.N."/>
            <person name="Benslimane H."/>
            <person name="Strelkov S.E."/>
            <person name="Turner J."/>
            <person name="Liu Z."/>
            <person name="Moffat C.S."/>
        </authorList>
    </citation>
    <scope>NUCLEOTIDE SEQUENCE [LARGE SCALE GENOMIC DNA]</scope>
</reference>
<keyword evidence="7" id="KW-1185">Reference proteome</keyword>
<feature type="compositionally biased region" description="Basic and acidic residues" evidence="1">
    <location>
        <begin position="130"/>
        <end position="141"/>
    </location>
</feature>
<evidence type="ECO:0000313" key="5">
    <source>
        <dbReference type="EMBL" id="KAI1507600.1"/>
    </source>
</evidence>
<feature type="compositionally biased region" description="Basic residues" evidence="1">
    <location>
        <begin position="146"/>
        <end position="165"/>
    </location>
</feature>
<dbReference type="Proteomes" id="UP000245464">
    <property type="component" value="Chromosome 8"/>
</dbReference>
<evidence type="ECO:0000313" key="2">
    <source>
        <dbReference type="EMBL" id="KAF7567744.1"/>
    </source>
</evidence>
<feature type="compositionally biased region" description="Basic and acidic residues" evidence="1">
    <location>
        <begin position="106"/>
        <end position="122"/>
    </location>
</feature>
<dbReference type="EMBL" id="NRDI02000037">
    <property type="protein sequence ID" value="KAI1507600.1"/>
    <property type="molecule type" value="Genomic_DNA"/>
</dbReference>